<dbReference type="EMBL" id="JACGCM010001013">
    <property type="protein sequence ID" value="KAF6162701.1"/>
    <property type="molecule type" value="Genomic_DNA"/>
</dbReference>
<gene>
    <name evidence="1" type="ORF">GIB67_022360</name>
</gene>
<name>A0A7J7N674_9MAGN</name>
<dbReference type="InterPro" id="IPR044588">
    <property type="entry name" value="EREX-like"/>
</dbReference>
<dbReference type="AlphaFoldDB" id="A0A7J7N674"/>
<protein>
    <submittedName>
        <fullName evidence="1">Uncharacterized protein</fullName>
    </submittedName>
</protein>
<organism evidence="1 2">
    <name type="scientific">Kingdonia uniflora</name>
    <dbReference type="NCBI Taxonomy" id="39325"/>
    <lineage>
        <taxon>Eukaryota</taxon>
        <taxon>Viridiplantae</taxon>
        <taxon>Streptophyta</taxon>
        <taxon>Embryophyta</taxon>
        <taxon>Tracheophyta</taxon>
        <taxon>Spermatophyta</taxon>
        <taxon>Magnoliopsida</taxon>
        <taxon>Ranunculales</taxon>
        <taxon>Circaeasteraceae</taxon>
        <taxon>Kingdonia</taxon>
    </lineage>
</organism>
<dbReference type="Proteomes" id="UP000541444">
    <property type="component" value="Unassembled WGS sequence"/>
</dbReference>
<dbReference type="PANTHER" id="PTHR46856:SF1">
    <property type="entry name" value="PX DOMAIN-CONTAINING PROTEIN EREL1-RELATED"/>
    <property type="match status" value="1"/>
</dbReference>
<keyword evidence="2" id="KW-1185">Reference proteome</keyword>
<sequence length="231" mass="26796">MRSYVQSQQRHLILERRNISHRSWILQKKTCKLANFHQELLVKSKADTKVLVKEVKSLRNFQTELKQELGRSFKENSELERVLQKEKHRTEHTKNARGKLLHECGILRHRLQECCVNFLVEEEDKFTVNSSLLDALDLLTTSDNRIGLLLAEAQLLAQDEETSFSNDINGNDLGTDNEIRKMMTNLFIDNARLWKQVNSVICCALKTTITSANSEEETPSRKTALNKFLER</sequence>
<proteinExistence type="predicted"/>
<evidence type="ECO:0000313" key="1">
    <source>
        <dbReference type="EMBL" id="KAF6162701.1"/>
    </source>
</evidence>
<reference evidence="1 2" key="1">
    <citation type="journal article" date="2020" name="IScience">
        <title>Genome Sequencing of the Endangered Kingdonia uniflora (Circaeasteraceae, Ranunculales) Reveals Potential Mechanisms of Evolutionary Specialization.</title>
        <authorList>
            <person name="Sun Y."/>
            <person name="Deng T."/>
            <person name="Zhang A."/>
            <person name="Moore M.J."/>
            <person name="Landis J.B."/>
            <person name="Lin N."/>
            <person name="Zhang H."/>
            <person name="Zhang X."/>
            <person name="Huang J."/>
            <person name="Zhang X."/>
            <person name="Sun H."/>
            <person name="Wang H."/>
        </authorList>
    </citation>
    <scope>NUCLEOTIDE SEQUENCE [LARGE SCALE GENOMIC DNA]</scope>
    <source>
        <strain evidence="1">TB1705</strain>
        <tissue evidence="1">Leaf</tissue>
    </source>
</reference>
<comment type="caution">
    <text evidence="1">The sequence shown here is derived from an EMBL/GenBank/DDBJ whole genome shotgun (WGS) entry which is preliminary data.</text>
</comment>
<accession>A0A7J7N674</accession>
<evidence type="ECO:0000313" key="2">
    <source>
        <dbReference type="Proteomes" id="UP000541444"/>
    </source>
</evidence>
<dbReference type="OrthoDB" id="76516at2759"/>
<dbReference type="PANTHER" id="PTHR46856">
    <property type="entry name" value="PX DOMAIN-CONTAINING PROTEIN EREL1-RELATED"/>
    <property type="match status" value="1"/>
</dbReference>
<dbReference type="GO" id="GO:0015031">
    <property type="term" value="P:protein transport"/>
    <property type="evidence" value="ECO:0007669"/>
    <property type="project" value="InterPro"/>
</dbReference>